<organism evidence="1 2">
    <name type="scientific">Rhodococcus erythropolis</name>
    <name type="common">Arthrobacter picolinophilus</name>
    <dbReference type="NCBI Taxonomy" id="1833"/>
    <lineage>
        <taxon>Bacteria</taxon>
        <taxon>Bacillati</taxon>
        <taxon>Actinomycetota</taxon>
        <taxon>Actinomycetes</taxon>
        <taxon>Mycobacteriales</taxon>
        <taxon>Nocardiaceae</taxon>
        <taxon>Rhodococcus</taxon>
        <taxon>Rhodococcus erythropolis group</taxon>
    </lineage>
</organism>
<protein>
    <submittedName>
        <fullName evidence="1">Uncharacterized protein</fullName>
    </submittedName>
</protein>
<dbReference type="EMBL" id="CP124545">
    <property type="protein sequence ID" value="WMN02073.1"/>
    <property type="molecule type" value="Genomic_DNA"/>
</dbReference>
<dbReference type="Proteomes" id="UP001230933">
    <property type="component" value="Chromosome"/>
</dbReference>
<accession>A0AAX4A085</accession>
<dbReference type="RefSeq" id="WP_308372086.1">
    <property type="nucleotide sequence ID" value="NZ_CP124545.1"/>
</dbReference>
<name>A0AAX4A085_RHOER</name>
<reference evidence="1" key="1">
    <citation type="submission" date="2023-08" db="EMBL/GenBank/DDBJ databases">
        <title>Isolation and Characterization of Rhodococcus erythropolis MGMM8.</title>
        <authorList>
            <person name="Diabankana R.G.C."/>
            <person name="Afordoanyi D.M."/>
            <person name="Validov S.Z."/>
        </authorList>
    </citation>
    <scope>NUCLEOTIDE SEQUENCE</scope>
    <source>
        <strain evidence="1">MGMM8</strain>
    </source>
</reference>
<proteinExistence type="predicted"/>
<dbReference type="AlphaFoldDB" id="A0AAX4A085"/>
<evidence type="ECO:0000313" key="1">
    <source>
        <dbReference type="EMBL" id="WMN02073.1"/>
    </source>
</evidence>
<gene>
    <name evidence="1" type="ORF">QIE55_30430</name>
</gene>
<sequence>MVDTTPDVPISPVDAASFQLGVDVQPYLVTIAGLLSRAALSTATVDRI</sequence>
<evidence type="ECO:0000313" key="2">
    <source>
        <dbReference type="Proteomes" id="UP001230933"/>
    </source>
</evidence>